<keyword evidence="3" id="KW-1185">Reference proteome</keyword>
<organism evidence="2 3">
    <name type="scientific">Acaryochloris thomasi RCC1774</name>
    <dbReference type="NCBI Taxonomy" id="1764569"/>
    <lineage>
        <taxon>Bacteria</taxon>
        <taxon>Bacillati</taxon>
        <taxon>Cyanobacteriota</taxon>
        <taxon>Cyanophyceae</taxon>
        <taxon>Acaryochloridales</taxon>
        <taxon>Acaryochloridaceae</taxon>
        <taxon>Acaryochloris</taxon>
        <taxon>Acaryochloris thomasi</taxon>
    </lineage>
</organism>
<evidence type="ECO:0000313" key="2">
    <source>
        <dbReference type="EMBL" id="PZD75497.1"/>
    </source>
</evidence>
<evidence type="ECO:0000313" key="3">
    <source>
        <dbReference type="Proteomes" id="UP000248857"/>
    </source>
</evidence>
<proteinExistence type="predicted"/>
<evidence type="ECO:0000256" key="1">
    <source>
        <dbReference type="SAM" id="MobiDB-lite"/>
    </source>
</evidence>
<comment type="caution">
    <text evidence="2">The sequence shown here is derived from an EMBL/GenBank/DDBJ whole genome shotgun (WGS) entry which is preliminary data.</text>
</comment>
<reference evidence="2 3" key="1">
    <citation type="journal article" date="2018" name="Sci. Rep.">
        <title>A novel species of the marine cyanobacterium Acaryochloris with a unique pigment content and lifestyle.</title>
        <authorList>
            <person name="Partensky F."/>
            <person name="Six C."/>
            <person name="Ratin M."/>
            <person name="Garczarek L."/>
            <person name="Vaulot D."/>
            <person name="Probert I."/>
            <person name="Calteau A."/>
            <person name="Gourvil P."/>
            <person name="Marie D."/>
            <person name="Grebert T."/>
            <person name="Bouchier C."/>
            <person name="Le Panse S."/>
            <person name="Gachenot M."/>
            <person name="Rodriguez F."/>
            <person name="Garrido J.L."/>
        </authorList>
    </citation>
    <scope>NUCLEOTIDE SEQUENCE [LARGE SCALE GENOMIC DNA]</scope>
    <source>
        <strain evidence="2 3">RCC1774</strain>
    </source>
</reference>
<dbReference type="EMBL" id="PQWO01000001">
    <property type="protein sequence ID" value="PZD75497.1"/>
    <property type="molecule type" value="Genomic_DNA"/>
</dbReference>
<feature type="compositionally biased region" description="Polar residues" evidence="1">
    <location>
        <begin position="1"/>
        <end position="19"/>
    </location>
</feature>
<sequence length="83" mass="9488">MHSCSNSIQSLDRQNQSCSDLAGPTEIAKTWRSKIYGTMCYLPQNWGPGEPMQSVDALFMQTHFRNPIHQEKFASKDKDPKIE</sequence>
<dbReference type="AlphaFoldDB" id="A0A2W1K7R2"/>
<accession>A0A2W1K7R2</accession>
<name>A0A2W1K7R2_9CYAN</name>
<protein>
    <submittedName>
        <fullName evidence="2">Uncharacterized protein</fullName>
    </submittedName>
</protein>
<gene>
    <name evidence="2" type="ORF">C1752_00438</name>
</gene>
<feature type="region of interest" description="Disordered" evidence="1">
    <location>
        <begin position="1"/>
        <end position="20"/>
    </location>
</feature>
<dbReference type="Proteomes" id="UP000248857">
    <property type="component" value="Unassembled WGS sequence"/>
</dbReference>